<keyword evidence="4" id="KW-0496">Mitochondrion</keyword>
<reference evidence="7 8" key="1">
    <citation type="journal article" date="2023" name="Hortic Res">
        <title>Pangenome of water caltrop reveals structural variations and asymmetric subgenome divergence after allopolyploidization.</title>
        <authorList>
            <person name="Zhang X."/>
            <person name="Chen Y."/>
            <person name="Wang L."/>
            <person name="Yuan Y."/>
            <person name="Fang M."/>
            <person name="Shi L."/>
            <person name="Lu R."/>
            <person name="Comes H.P."/>
            <person name="Ma Y."/>
            <person name="Chen Y."/>
            <person name="Huang G."/>
            <person name="Zhou Y."/>
            <person name="Zheng Z."/>
            <person name="Qiu Y."/>
        </authorList>
    </citation>
    <scope>NUCLEOTIDE SEQUENCE [LARGE SCALE GENOMIC DNA]</scope>
    <source>
        <strain evidence="7">F231</strain>
    </source>
</reference>
<evidence type="ECO:0000256" key="6">
    <source>
        <dbReference type="ARBA" id="ARBA00035137"/>
    </source>
</evidence>
<comment type="caution">
    <text evidence="7">The sequence shown here is derived from an EMBL/GenBank/DDBJ whole genome shotgun (WGS) entry which is preliminary data.</text>
</comment>
<proteinExistence type="inferred from homology"/>
<keyword evidence="5" id="KW-0687">Ribonucleoprotein</keyword>
<comment type="subcellular location">
    <subcellularLocation>
        <location evidence="1">Mitochondrion</location>
    </subcellularLocation>
</comment>
<evidence type="ECO:0000256" key="1">
    <source>
        <dbReference type="ARBA" id="ARBA00004173"/>
    </source>
</evidence>
<keyword evidence="3" id="KW-0689">Ribosomal protein</keyword>
<protein>
    <recommendedName>
        <fullName evidence="6">Small ribosomal subunit protein mS23</fullName>
    </recommendedName>
</protein>
<sequence length="358" mass="41095">MGLHGPRFCLPRTRFGSTIGKYLVERDRKRRMCARRQQKVQTGSHFEPKPLPPPLLNKCDWEIDPSELDFLTSNVIGKGSFGEILRTGWRGTPVAVKRILPLLSDDRLVIVDHLKLGDFGLRPIRRSPAQIIIKQTKEEAHKNVSSPIIKTESCPDLREELQGGEGEEEKTMSFMRGDLLSRTGKLVKGMAKTEPAWLKAMKESPPATFPRIGKLQTIILPEDVYVQKFFQKHPDSKHEDAIKFVGFNPPPARVFGQRVIELKEQGVNEEEAMAVADMEYRLEKKGKKKAYSRLKQIAKLQGKKPPPNPYPSAIKEIQAEERKYVRERFFNPEIRKIVQKLKEDQALERQERMRGNEP</sequence>
<organism evidence="7 8">
    <name type="scientific">Trapa natans</name>
    <name type="common">Water chestnut</name>
    <dbReference type="NCBI Taxonomy" id="22666"/>
    <lineage>
        <taxon>Eukaryota</taxon>
        <taxon>Viridiplantae</taxon>
        <taxon>Streptophyta</taxon>
        <taxon>Embryophyta</taxon>
        <taxon>Tracheophyta</taxon>
        <taxon>Spermatophyta</taxon>
        <taxon>Magnoliopsida</taxon>
        <taxon>eudicotyledons</taxon>
        <taxon>Gunneridae</taxon>
        <taxon>Pentapetalae</taxon>
        <taxon>rosids</taxon>
        <taxon>malvids</taxon>
        <taxon>Myrtales</taxon>
        <taxon>Lythraceae</taxon>
        <taxon>Trapa</taxon>
    </lineage>
</organism>
<dbReference type="PANTHER" id="PTHR35693">
    <property type="entry name" value="EXPRESSED PROTEIN"/>
    <property type="match status" value="1"/>
</dbReference>
<evidence type="ECO:0000256" key="4">
    <source>
        <dbReference type="ARBA" id="ARBA00023128"/>
    </source>
</evidence>
<dbReference type="Gene3D" id="3.30.200.20">
    <property type="entry name" value="Phosphorylase Kinase, domain 1"/>
    <property type="match status" value="1"/>
</dbReference>
<accession>A0AAN7KA42</accession>
<keyword evidence="8" id="KW-1185">Reference proteome</keyword>
<dbReference type="EMBL" id="JAXQNO010000024">
    <property type="protein sequence ID" value="KAK4763119.1"/>
    <property type="molecule type" value="Genomic_DNA"/>
</dbReference>
<evidence type="ECO:0000313" key="8">
    <source>
        <dbReference type="Proteomes" id="UP001346149"/>
    </source>
</evidence>
<dbReference type="AlphaFoldDB" id="A0AAN7KA42"/>
<gene>
    <name evidence="7" type="ORF">SAY86_008887</name>
</gene>
<dbReference type="InterPro" id="IPR059242">
    <property type="entry name" value="mS23_dom"/>
</dbReference>
<evidence type="ECO:0000256" key="3">
    <source>
        <dbReference type="ARBA" id="ARBA00022980"/>
    </source>
</evidence>
<comment type="similarity">
    <text evidence="2">Belongs to the mitochondrion-specific ribosomal protein mS23 family.</text>
</comment>
<evidence type="ECO:0000256" key="2">
    <source>
        <dbReference type="ARBA" id="ARBA00009864"/>
    </source>
</evidence>
<evidence type="ECO:0000256" key="5">
    <source>
        <dbReference type="ARBA" id="ARBA00023274"/>
    </source>
</evidence>
<dbReference type="PANTHER" id="PTHR35693:SF1">
    <property type="entry name" value="EXPRESSED PROTEIN"/>
    <property type="match status" value="1"/>
</dbReference>
<dbReference type="Proteomes" id="UP001346149">
    <property type="component" value="Unassembled WGS sequence"/>
</dbReference>
<dbReference type="CDD" id="cd23701">
    <property type="entry name" value="At1g26750"/>
    <property type="match status" value="1"/>
</dbReference>
<name>A0AAN7KA42_TRANT</name>
<evidence type="ECO:0000313" key="7">
    <source>
        <dbReference type="EMBL" id="KAK4763119.1"/>
    </source>
</evidence>